<feature type="domain" description="Ferric siderophore reductase C-terminal" evidence="2">
    <location>
        <begin position="232"/>
        <end position="252"/>
    </location>
</feature>
<dbReference type="InterPro" id="IPR008090">
    <property type="entry name" value="Fe_iron_reduct"/>
</dbReference>
<evidence type="ECO:0000259" key="2">
    <source>
        <dbReference type="Pfam" id="PF11575"/>
    </source>
</evidence>
<proteinExistence type="predicted"/>
<sequence length="264" mass="29080">MQAISVQSPVGVGRHGHSPVPRQEELMFTGALAEIPRPVNLVGTGDVSGSALLDGSAVDALLERFATAYSNGDRRAIASQWSKWLFHAWLSPTVAVMVLDGYSLTRQSGDWGIRFTQGGRAERLWLRSTLAPSQRVSVDRLLTQLVSEDLGDAVAALARHSGASVNVFWSNAGNLVEHVLTRLADHPVTCPDRLAQARQFLDTPRLAGVRNRLHRPVTYRLTEGSTTPQRLRRVCCIRYRLEEYDYCENCPLACRSAKPARGHG</sequence>
<organism evidence="3 4">
    <name type="scientific">Guyparkeria halophila</name>
    <dbReference type="NCBI Taxonomy" id="47960"/>
    <lineage>
        <taxon>Bacteria</taxon>
        <taxon>Pseudomonadati</taxon>
        <taxon>Pseudomonadota</taxon>
        <taxon>Gammaproteobacteria</taxon>
        <taxon>Chromatiales</taxon>
        <taxon>Thioalkalibacteraceae</taxon>
        <taxon>Guyparkeria</taxon>
    </lineage>
</organism>
<evidence type="ECO:0000313" key="4">
    <source>
        <dbReference type="Proteomes" id="UP001327459"/>
    </source>
</evidence>
<dbReference type="EMBL" id="CP140153">
    <property type="protein sequence ID" value="WQH17256.1"/>
    <property type="molecule type" value="Genomic_DNA"/>
</dbReference>
<dbReference type="RefSeq" id="WP_322522228.1">
    <property type="nucleotide sequence ID" value="NZ_CP140153.1"/>
</dbReference>
<name>A0ABZ0YYY7_9GAMM</name>
<gene>
    <name evidence="3" type="primary">fhuF</name>
    <name evidence="3" type="ORF">SR882_04965</name>
</gene>
<dbReference type="InterPro" id="IPR024726">
    <property type="entry name" value="FhuF_C"/>
</dbReference>
<dbReference type="InterPro" id="IPR022770">
    <property type="entry name" value="IucA/IucC-like_C"/>
</dbReference>
<dbReference type="PRINTS" id="PR01714">
    <property type="entry name" value="2FE2SRDCTASE"/>
</dbReference>
<feature type="domain" description="Aerobactin siderophore biosynthesis IucA/IucC-like C-terminal" evidence="1">
    <location>
        <begin position="79"/>
        <end position="218"/>
    </location>
</feature>
<evidence type="ECO:0000313" key="3">
    <source>
        <dbReference type="EMBL" id="WQH17256.1"/>
    </source>
</evidence>
<dbReference type="NCBIfam" id="TIGR03951">
    <property type="entry name" value="Fe_III_red_FhuF"/>
    <property type="match status" value="1"/>
</dbReference>
<keyword evidence="4" id="KW-1185">Reference proteome</keyword>
<dbReference type="Pfam" id="PF11575">
    <property type="entry name" value="FhuF_C"/>
    <property type="match status" value="1"/>
</dbReference>
<protein>
    <submittedName>
        <fullName evidence="3">Siderophore-iron reductase FhuF</fullName>
    </submittedName>
</protein>
<dbReference type="Proteomes" id="UP001327459">
    <property type="component" value="Chromosome"/>
</dbReference>
<accession>A0ABZ0YYY7</accession>
<dbReference type="Pfam" id="PF06276">
    <property type="entry name" value="FhuF"/>
    <property type="match status" value="1"/>
</dbReference>
<reference evidence="3 4" key="1">
    <citation type="submission" date="2023-11" db="EMBL/GenBank/DDBJ databases">
        <title>MicrobeMod: A computational toolkit for identifying prokaryotic methylation and restriction-modification with nanopore sequencing.</title>
        <authorList>
            <person name="Crits-Christoph A."/>
            <person name="Kang S.C."/>
            <person name="Lee H."/>
            <person name="Ostrov N."/>
        </authorList>
    </citation>
    <scope>NUCLEOTIDE SEQUENCE [LARGE SCALE GENOMIC DNA]</scope>
    <source>
        <strain evidence="3 4">ATCC 49870</strain>
    </source>
</reference>
<evidence type="ECO:0000259" key="1">
    <source>
        <dbReference type="Pfam" id="PF06276"/>
    </source>
</evidence>